<keyword evidence="1" id="KW-1133">Transmembrane helix</keyword>
<keyword evidence="1" id="KW-0812">Transmembrane</keyword>
<reference evidence="2 3" key="1">
    <citation type="submission" date="2024-08" db="EMBL/GenBank/DDBJ databases">
        <authorList>
            <person name="Cucini C."/>
            <person name="Frati F."/>
        </authorList>
    </citation>
    <scope>NUCLEOTIDE SEQUENCE [LARGE SCALE GENOMIC DNA]</scope>
</reference>
<keyword evidence="1" id="KW-0472">Membrane</keyword>
<protein>
    <submittedName>
        <fullName evidence="2">Uncharacterized protein</fullName>
    </submittedName>
</protein>
<evidence type="ECO:0000256" key="1">
    <source>
        <dbReference type="SAM" id="Phobius"/>
    </source>
</evidence>
<feature type="transmembrane region" description="Helical" evidence="1">
    <location>
        <begin position="154"/>
        <end position="179"/>
    </location>
</feature>
<name>A0ABP1Q707_9HEXA</name>
<sequence length="265" mass="30317">MAPLVLHSFELHQKAVNLFIPHCFYWDIGKKVWKYESDLRRLRPYYILNFGIMGFTNFLCTVFLIGANLIDPKLFKINQVIMFIFILGASLIILLEDILMLVYGKEFLVAVNWSLSIDRSKSSEKKGVKDCTLKEAIREELGKLGKGEIEKVDVYGICMNYVVGSYIFFGTVIPLLAVYEDWDPAYLFLLAVDSPKIFGLNLASNSLLKGIRFLSMLILMQSAFMSTRAFTLIILSFAQTITKILSYLMECYSSVLPSWDGNFFH</sequence>
<accession>A0ABP1Q707</accession>
<feature type="transmembrane region" description="Helical" evidence="1">
    <location>
        <begin position="77"/>
        <end position="95"/>
    </location>
</feature>
<organism evidence="2 3">
    <name type="scientific">Orchesella dallaii</name>
    <dbReference type="NCBI Taxonomy" id="48710"/>
    <lineage>
        <taxon>Eukaryota</taxon>
        <taxon>Metazoa</taxon>
        <taxon>Ecdysozoa</taxon>
        <taxon>Arthropoda</taxon>
        <taxon>Hexapoda</taxon>
        <taxon>Collembola</taxon>
        <taxon>Entomobryomorpha</taxon>
        <taxon>Entomobryoidea</taxon>
        <taxon>Orchesellidae</taxon>
        <taxon>Orchesellinae</taxon>
        <taxon>Orchesella</taxon>
    </lineage>
</organism>
<dbReference type="EMBL" id="CAXLJM020000022">
    <property type="protein sequence ID" value="CAL8088176.1"/>
    <property type="molecule type" value="Genomic_DNA"/>
</dbReference>
<keyword evidence="3" id="KW-1185">Reference proteome</keyword>
<evidence type="ECO:0000313" key="3">
    <source>
        <dbReference type="Proteomes" id="UP001642540"/>
    </source>
</evidence>
<gene>
    <name evidence="2" type="ORF">ODALV1_LOCUS6973</name>
</gene>
<proteinExistence type="predicted"/>
<dbReference type="Proteomes" id="UP001642540">
    <property type="component" value="Unassembled WGS sequence"/>
</dbReference>
<comment type="caution">
    <text evidence="2">The sequence shown here is derived from an EMBL/GenBank/DDBJ whole genome shotgun (WGS) entry which is preliminary data.</text>
</comment>
<feature type="transmembrane region" description="Helical" evidence="1">
    <location>
        <begin position="45"/>
        <end position="65"/>
    </location>
</feature>
<evidence type="ECO:0000313" key="2">
    <source>
        <dbReference type="EMBL" id="CAL8088176.1"/>
    </source>
</evidence>